<dbReference type="AlphaFoldDB" id="A0A928VUF3"/>
<dbReference type="Proteomes" id="UP000621799">
    <property type="component" value="Unassembled WGS sequence"/>
</dbReference>
<evidence type="ECO:0000313" key="1">
    <source>
        <dbReference type="EMBL" id="MBE9040356.1"/>
    </source>
</evidence>
<protein>
    <submittedName>
        <fullName evidence="1">Uncharacterized protein</fullName>
    </submittedName>
</protein>
<dbReference type="EMBL" id="JADEXN010000077">
    <property type="protein sequence ID" value="MBE9040356.1"/>
    <property type="molecule type" value="Genomic_DNA"/>
</dbReference>
<name>A0A928VUF3_9CYAN</name>
<sequence>MMAAVSSLEAETFIGSSPKVATRPTQSFVEDGNILAEFARDRAIV</sequence>
<organism evidence="1 2">
    <name type="scientific">Zarconia navalis LEGE 11467</name>
    <dbReference type="NCBI Taxonomy" id="1828826"/>
    <lineage>
        <taxon>Bacteria</taxon>
        <taxon>Bacillati</taxon>
        <taxon>Cyanobacteriota</taxon>
        <taxon>Cyanophyceae</taxon>
        <taxon>Oscillatoriophycideae</taxon>
        <taxon>Oscillatoriales</taxon>
        <taxon>Oscillatoriales incertae sedis</taxon>
        <taxon>Zarconia</taxon>
        <taxon>Zarconia navalis</taxon>
    </lineage>
</organism>
<reference evidence="1" key="1">
    <citation type="submission" date="2020-10" db="EMBL/GenBank/DDBJ databases">
        <authorList>
            <person name="Castelo-Branco R."/>
            <person name="Eusebio N."/>
            <person name="Adriana R."/>
            <person name="Vieira A."/>
            <person name="Brugerolle De Fraissinette N."/>
            <person name="Rezende De Castro R."/>
            <person name="Schneider M.P."/>
            <person name="Vasconcelos V."/>
            <person name="Leao P.N."/>
        </authorList>
    </citation>
    <scope>NUCLEOTIDE SEQUENCE</scope>
    <source>
        <strain evidence="1">LEGE 11467</strain>
    </source>
</reference>
<accession>A0A928VUF3</accession>
<proteinExistence type="predicted"/>
<evidence type="ECO:0000313" key="2">
    <source>
        <dbReference type="Proteomes" id="UP000621799"/>
    </source>
</evidence>
<comment type="caution">
    <text evidence="1">The sequence shown here is derived from an EMBL/GenBank/DDBJ whole genome shotgun (WGS) entry which is preliminary data.</text>
</comment>
<keyword evidence="2" id="KW-1185">Reference proteome</keyword>
<gene>
    <name evidence="1" type="ORF">IQ235_06065</name>
</gene>